<organism evidence="1 2">
    <name type="scientific">Orchesella cincta</name>
    <name type="common">Springtail</name>
    <name type="synonym">Podura cincta</name>
    <dbReference type="NCBI Taxonomy" id="48709"/>
    <lineage>
        <taxon>Eukaryota</taxon>
        <taxon>Metazoa</taxon>
        <taxon>Ecdysozoa</taxon>
        <taxon>Arthropoda</taxon>
        <taxon>Hexapoda</taxon>
        <taxon>Collembola</taxon>
        <taxon>Entomobryomorpha</taxon>
        <taxon>Entomobryoidea</taxon>
        <taxon>Orchesellidae</taxon>
        <taxon>Orchesellinae</taxon>
        <taxon>Orchesella</taxon>
    </lineage>
</organism>
<dbReference type="SUPFAM" id="SSF81901">
    <property type="entry name" value="HCP-like"/>
    <property type="match status" value="1"/>
</dbReference>
<protein>
    <submittedName>
        <fullName evidence="1">Uncharacterized protein</fullName>
    </submittedName>
</protein>
<comment type="caution">
    <text evidence="1">The sequence shown here is derived from an EMBL/GenBank/DDBJ whole genome shotgun (WGS) entry which is preliminary data.</text>
</comment>
<evidence type="ECO:0000313" key="2">
    <source>
        <dbReference type="Proteomes" id="UP000094527"/>
    </source>
</evidence>
<dbReference type="AlphaFoldDB" id="A0A1D2MF05"/>
<gene>
    <name evidence="1" type="ORF">Ocin01_15204</name>
</gene>
<sequence length="585" mass="68100">MEACEARIKTLSLLETSPSNGEQQPVVDDVNVSAVLTEYFRPLHEKYMETFGRAGSFDAENFKIDPTLMRSVFQFTWGPDVFKAPPAMLRRLHDELSLKLNAGPYDEGHLMQYFNAEVLSARLNQLVLSIALADTSAVSAEITLLGERIGDERTCRYAVATNACQFLLNLLSQLYRTLSEVHSPWTEGTVYYDFNELPKLTKNYVKGLSTQFIKMFRVKGPERCDMMRKVYQIDGECLEWILYLSEMLRLKRRDVQPGKSKHPTKEELDLVAKSIGMERSNPFVRLNLIDSVVDAIRESNGRYKCTNEFELKDLDDAMKWLSDECELLAKEFHYNVYINSIISDIFVRLVPVRYFDVQFSKMLLERAYNLNPKNPKTNHRFGILYRMSERNFEKSFEFLEKALLHDLSFYNANMDFFKTLLGKPERYQEVVCRMKQRLQSEEASGWKPLEIADFQFLLGVACFATGDRKETLRQWQEVMKQSESQFSLNDLDQDCSFYGWDSKVIGAETLRNWMKLECETMDELEKKGSRAYNPKNKNFVLRVFHLMLGVQPMRPKLAPSPYSDSFEHKIEQGVMNEIMRRTINV</sequence>
<dbReference type="Proteomes" id="UP000094527">
    <property type="component" value="Unassembled WGS sequence"/>
</dbReference>
<accession>A0A1D2MF05</accession>
<dbReference type="InterPro" id="IPR011990">
    <property type="entry name" value="TPR-like_helical_dom_sf"/>
</dbReference>
<dbReference type="EMBL" id="LJIJ01001534">
    <property type="protein sequence ID" value="ODM91482.1"/>
    <property type="molecule type" value="Genomic_DNA"/>
</dbReference>
<reference evidence="1 2" key="1">
    <citation type="journal article" date="2016" name="Genome Biol. Evol.">
        <title>Gene Family Evolution Reflects Adaptation to Soil Environmental Stressors in the Genome of the Collembolan Orchesella cincta.</title>
        <authorList>
            <person name="Faddeeva-Vakhrusheva A."/>
            <person name="Derks M.F."/>
            <person name="Anvar S.Y."/>
            <person name="Agamennone V."/>
            <person name="Suring W."/>
            <person name="Smit S."/>
            <person name="van Straalen N.M."/>
            <person name="Roelofs D."/>
        </authorList>
    </citation>
    <scope>NUCLEOTIDE SEQUENCE [LARGE SCALE GENOMIC DNA]</scope>
    <source>
        <tissue evidence="1">Mixed pool</tissue>
    </source>
</reference>
<proteinExistence type="predicted"/>
<name>A0A1D2MF05_ORCCI</name>
<dbReference type="OMA" id="HRFGILY"/>
<evidence type="ECO:0000313" key="1">
    <source>
        <dbReference type="EMBL" id="ODM91482.1"/>
    </source>
</evidence>
<keyword evidence="2" id="KW-1185">Reference proteome</keyword>
<dbReference type="Gene3D" id="1.25.40.10">
    <property type="entry name" value="Tetratricopeptide repeat domain"/>
    <property type="match status" value="1"/>
</dbReference>